<evidence type="ECO:0000256" key="1">
    <source>
        <dbReference type="ARBA" id="ARBA00004186"/>
    </source>
</evidence>
<dbReference type="PRINTS" id="PR00380">
    <property type="entry name" value="KINESINHEAVY"/>
</dbReference>
<dbReference type="AlphaFoldDB" id="A0A2G5EB50"/>
<feature type="coiled-coil region" evidence="11">
    <location>
        <begin position="414"/>
        <end position="513"/>
    </location>
</feature>
<dbReference type="OrthoDB" id="3176171at2759"/>
<keyword evidence="6 10" id="KW-0505">Motor protein</keyword>
<dbReference type="GO" id="GO:0090307">
    <property type="term" value="P:mitotic spindle assembly"/>
    <property type="evidence" value="ECO:0007669"/>
    <property type="project" value="TreeGrafter"/>
</dbReference>
<keyword evidence="4 10" id="KW-0547">Nucleotide-binding</keyword>
<dbReference type="FunFam" id="3.40.850.10:FF:000019">
    <property type="entry name" value="Kinesin-like protein KIN-5D"/>
    <property type="match status" value="1"/>
</dbReference>
<evidence type="ECO:0000256" key="3">
    <source>
        <dbReference type="ARBA" id="ARBA00022701"/>
    </source>
</evidence>
<dbReference type="GO" id="GO:0051231">
    <property type="term" value="P:spindle elongation"/>
    <property type="evidence" value="ECO:0007669"/>
    <property type="project" value="TreeGrafter"/>
</dbReference>
<keyword evidence="7" id="KW-0206">Cytoskeleton</keyword>
<evidence type="ECO:0000256" key="4">
    <source>
        <dbReference type="ARBA" id="ARBA00022741"/>
    </source>
</evidence>
<evidence type="ECO:0000313" key="14">
    <source>
        <dbReference type="EMBL" id="PIA52989.1"/>
    </source>
</evidence>
<dbReference type="STRING" id="218851.A0A2G5EB50"/>
<dbReference type="GO" id="GO:0072686">
    <property type="term" value="C:mitotic spindle"/>
    <property type="evidence" value="ECO:0007669"/>
    <property type="project" value="TreeGrafter"/>
</dbReference>
<keyword evidence="15" id="KW-1185">Reference proteome</keyword>
<dbReference type="InParanoid" id="A0A2G5EB50"/>
<dbReference type="FunCoup" id="A0A2G5EB50">
    <property type="interactions" value="1898"/>
</dbReference>
<dbReference type="InterPro" id="IPR019821">
    <property type="entry name" value="Kinesin_motor_CS"/>
</dbReference>
<dbReference type="PANTHER" id="PTHR47970:SF32">
    <property type="entry name" value="KINESIN-LIKE PROTEIN KIN-5B"/>
    <property type="match status" value="1"/>
</dbReference>
<protein>
    <recommendedName>
        <fullName evidence="13">Kinesin motor domain-containing protein</fullName>
    </recommendedName>
</protein>
<evidence type="ECO:0000256" key="12">
    <source>
        <dbReference type="SAM" id="MobiDB-lite"/>
    </source>
</evidence>
<comment type="function">
    <text evidence="9">Responsible for microtubule translocation. May be important for the organization of phragmoplast-specific arrays of microtubules. Plays an essential role in stabilizing the mitotic spindle. Required during mitotic cytokinesis.</text>
</comment>
<evidence type="ECO:0000256" key="8">
    <source>
        <dbReference type="ARBA" id="ARBA00034704"/>
    </source>
</evidence>
<dbReference type="InterPro" id="IPR036961">
    <property type="entry name" value="Kinesin_motor_dom_sf"/>
</dbReference>
<evidence type="ECO:0000256" key="2">
    <source>
        <dbReference type="ARBA" id="ARBA00022490"/>
    </source>
</evidence>
<comment type="similarity">
    <text evidence="8">Belongs to the TRAFAC class myosin-kinesin ATPase superfamily. Kinesin family. KIN-5/BimC subfamily.</text>
</comment>
<keyword evidence="3" id="KW-0493">Microtubule</keyword>
<comment type="subcellular location">
    <subcellularLocation>
        <location evidence="1">Cytoplasm</location>
        <location evidence="1">Cytoskeleton</location>
        <location evidence="1">Spindle</location>
    </subcellularLocation>
</comment>
<evidence type="ECO:0000256" key="9">
    <source>
        <dbReference type="ARBA" id="ARBA00046159"/>
    </source>
</evidence>
<dbReference type="GO" id="GO:0005524">
    <property type="term" value="F:ATP binding"/>
    <property type="evidence" value="ECO:0007669"/>
    <property type="project" value="UniProtKB-UniRule"/>
</dbReference>
<evidence type="ECO:0000256" key="10">
    <source>
        <dbReference type="PROSITE-ProRule" id="PRU00283"/>
    </source>
</evidence>
<evidence type="ECO:0000256" key="11">
    <source>
        <dbReference type="SAM" id="Coils"/>
    </source>
</evidence>
<dbReference type="GO" id="GO:0005876">
    <property type="term" value="C:spindle microtubule"/>
    <property type="evidence" value="ECO:0007669"/>
    <property type="project" value="TreeGrafter"/>
</dbReference>
<feature type="domain" description="Kinesin motor" evidence="13">
    <location>
        <begin position="56"/>
        <end position="398"/>
    </location>
</feature>
<feature type="region of interest" description="Disordered" evidence="12">
    <location>
        <begin position="1023"/>
        <end position="1054"/>
    </location>
</feature>
<keyword evidence="11" id="KW-0175">Coiled coil</keyword>
<feature type="binding site" evidence="10">
    <location>
        <begin position="142"/>
        <end position="149"/>
    </location>
    <ligand>
        <name>ATP</name>
        <dbReference type="ChEBI" id="CHEBI:30616"/>
    </ligand>
</feature>
<keyword evidence="5 10" id="KW-0067">ATP-binding</keyword>
<gene>
    <name evidence="14" type="ORF">AQUCO_01000689v1</name>
</gene>
<dbReference type="CDD" id="cd01364">
    <property type="entry name" value="KISc_BimC_Eg5"/>
    <property type="match status" value="1"/>
</dbReference>
<proteinExistence type="inferred from homology"/>
<accession>A0A2G5EB50</accession>
<sequence length="1054" mass="118945">MMHFTPDPTRKVTGVGVTPSPSPFFTPRPERRRMDSRVFDANNLNRHQDRDRGEVNVQVLLRCRPLNDDEQRLNIPKVISCNEQRKEITVLQSIANKQVDRAFTFDKVFGPKAQQRAIYDHAISPIVNEVLEGFNCTVFAYGQTGTGKTYTMEGGMKTKGVELSAEAGVIPRAVRQIFDILEAQKADYSMKVTFLELYNEEITDLLAPEDCTRSVDDKQKKPISLMEDGKGGVIVRGLEEEVVYSANEIYSLLERGSSKRRTVDTLLNKHSSRSHAVFSITIHVKEATIGDEELIKCGKLNLVDLAGSENILRSGSREGRAREAGEINKSLLTLGRVINALVEHSAHIPYRDSKLTRLLRDSLGGKTKTCIIATISPSLHCLEETLSTLDYACRAKNIKNKPEVNQKMSKATLLKDLYLEMERMKQDVRAAREKNGVYIPHERFSQDEADKKAMNEKIEQLEIDIDLTVKKADKFQELYFAEQEQKLDLECILKECKKKLESCNKALHDLQENHRITISTLKEKEFIISSLLHSENLIIKRAKELRGNLQNASEDISVLSTVIDRKNKMESENHGLVLTFGSQLDQSLKNLHRTVLGSVSQQQQELRCMEEHIGSFLASKCDASRVLESRIEKVKVTYNSGVHAMKELAVMLQKESSSNLKQIESTILAQTLAVENFLVTAVKESEEVIQDIHGSLDEQKQLLAFSAQQQEDGLKRSLLSAQVISKETIEFFNNLHCSFSKLMKMIEEDQMEKSQQLASFGKTFQAESLIEEKLALDKIAVILRTLTSKKTDMVSKAMRNMDEENIEVKGRLEQKMFDVQKASSNAQRDWSEYIGNVQRQFVEDTFSAAEIGVTMESIIQECSKRVDDSRKQWEHAEMRVGLLNKEGTAKIRSIVEEKIHDNQSTLKEIRSLSSTTAAESDARVCNLLEVVSNSLQLDHETKKEIELMSTLCLGQLKSIQEKHSENISTIRNRADQCLTKEYLVDNITSTTCENRGIIVPTLESIEDLKTPSLEKLVAKMRPLNGSKSGNAGSKIHQEDPCSVSPNRTPFAAVN</sequence>
<dbReference type="Proteomes" id="UP000230069">
    <property type="component" value="Unassembled WGS sequence"/>
</dbReference>
<dbReference type="PROSITE" id="PS00411">
    <property type="entry name" value="KINESIN_MOTOR_1"/>
    <property type="match status" value="1"/>
</dbReference>
<dbReference type="InterPro" id="IPR001752">
    <property type="entry name" value="Kinesin_motor_dom"/>
</dbReference>
<dbReference type="Gene3D" id="3.40.850.10">
    <property type="entry name" value="Kinesin motor domain"/>
    <property type="match status" value="1"/>
</dbReference>
<evidence type="ECO:0000256" key="5">
    <source>
        <dbReference type="ARBA" id="ARBA00022840"/>
    </source>
</evidence>
<evidence type="ECO:0000259" key="13">
    <source>
        <dbReference type="PROSITE" id="PS50067"/>
    </source>
</evidence>
<dbReference type="SMART" id="SM00129">
    <property type="entry name" value="KISc"/>
    <property type="match status" value="1"/>
</dbReference>
<dbReference type="SUPFAM" id="SSF52540">
    <property type="entry name" value="P-loop containing nucleoside triphosphate hydrolases"/>
    <property type="match status" value="1"/>
</dbReference>
<reference evidence="14 15" key="1">
    <citation type="submission" date="2017-09" db="EMBL/GenBank/DDBJ databases">
        <title>WGS assembly of Aquilegia coerulea Goldsmith.</title>
        <authorList>
            <person name="Hodges S."/>
            <person name="Kramer E."/>
            <person name="Nordborg M."/>
            <person name="Tomkins J."/>
            <person name="Borevitz J."/>
            <person name="Derieg N."/>
            <person name="Yan J."/>
            <person name="Mihaltcheva S."/>
            <person name="Hayes R.D."/>
            <person name="Rokhsar D."/>
        </authorList>
    </citation>
    <scope>NUCLEOTIDE SEQUENCE [LARGE SCALE GENOMIC DNA]</scope>
    <source>
        <strain evidence="15">cv. Goldsmith</strain>
    </source>
</reference>
<dbReference type="PROSITE" id="PS50067">
    <property type="entry name" value="KINESIN_MOTOR_2"/>
    <property type="match status" value="1"/>
</dbReference>
<dbReference type="InterPro" id="IPR027417">
    <property type="entry name" value="P-loop_NTPase"/>
</dbReference>
<organism evidence="14 15">
    <name type="scientific">Aquilegia coerulea</name>
    <name type="common">Rocky mountain columbine</name>
    <dbReference type="NCBI Taxonomy" id="218851"/>
    <lineage>
        <taxon>Eukaryota</taxon>
        <taxon>Viridiplantae</taxon>
        <taxon>Streptophyta</taxon>
        <taxon>Embryophyta</taxon>
        <taxon>Tracheophyta</taxon>
        <taxon>Spermatophyta</taxon>
        <taxon>Magnoliopsida</taxon>
        <taxon>Ranunculales</taxon>
        <taxon>Ranunculaceae</taxon>
        <taxon>Thalictroideae</taxon>
        <taxon>Aquilegia</taxon>
    </lineage>
</organism>
<dbReference type="PANTHER" id="PTHR47970">
    <property type="entry name" value="KINESIN-LIKE PROTEIN KIF11"/>
    <property type="match status" value="1"/>
</dbReference>
<dbReference type="InterPro" id="IPR047149">
    <property type="entry name" value="KIF11-like"/>
</dbReference>
<name>A0A2G5EB50_AQUCA</name>
<dbReference type="GO" id="GO:0007018">
    <property type="term" value="P:microtubule-based movement"/>
    <property type="evidence" value="ECO:0007669"/>
    <property type="project" value="InterPro"/>
</dbReference>
<dbReference type="EMBL" id="KZ305027">
    <property type="protein sequence ID" value="PIA52989.1"/>
    <property type="molecule type" value="Genomic_DNA"/>
</dbReference>
<feature type="region of interest" description="Disordered" evidence="12">
    <location>
        <begin position="1"/>
        <end position="33"/>
    </location>
</feature>
<dbReference type="GO" id="GO:0008017">
    <property type="term" value="F:microtubule binding"/>
    <property type="evidence" value="ECO:0007669"/>
    <property type="project" value="InterPro"/>
</dbReference>
<dbReference type="GO" id="GO:0008574">
    <property type="term" value="F:plus-end-directed microtubule motor activity"/>
    <property type="evidence" value="ECO:0007669"/>
    <property type="project" value="TreeGrafter"/>
</dbReference>
<evidence type="ECO:0000256" key="6">
    <source>
        <dbReference type="ARBA" id="ARBA00023175"/>
    </source>
</evidence>
<dbReference type="InterPro" id="IPR047241">
    <property type="entry name" value="KIF11-like_kin_motor_dom"/>
</dbReference>
<evidence type="ECO:0000313" key="15">
    <source>
        <dbReference type="Proteomes" id="UP000230069"/>
    </source>
</evidence>
<keyword evidence="2" id="KW-0963">Cytoplasm</keyword>
<evidence type="ECO:0000256" key="7">
    <source>
        <dbReference type="ARBA" id="ARBA00023212"/>
    </source>
</evidence>
<dbReference type="Pfam" id="PF00225">
    <property type="entry name" value="Kinesin"/>
    <property type="match status" value="1"/>
</dbReference>